<comment type="cofactor">
    <cofactor evidence="11">
        <name>Mg(2+)</name>
        <dbReference type="ChEBI" id="CHEBI:18420"/>
    </cofactor>
    <cofactor evidence="11">
        <name>Mn(2+)</name>
        <dbReference type="ChEBI" id="CHEBI:29035"/>
    </cofactor>
    <text evidence="11">Magnesium. Can also use manganese.</text>
</comment>
<dbReference type="PANTHER" id="PTHR30040">
    <property type="entry name" value="THIAMINE BIOSYNTHESIS LIPOPROTEIN APBE"/>
    <property type="match status" value="1"/>
</dbReference>
<comment type="caution">
    <text evidence="13">The sequence shown here is derived from an EMBL/GenBank/DDBJ whole genome shotgun (WGS) entry which is preliminary data.</text>
</comment>
<reference evidence="13" key="1">
    <citation type="submission" date="2020-10" db="EMBL/GenBank/DDBJ databases">
        <authorList>
            <person name="Gilroy R."/>
        </authorList>
    </citation>
    <scope>NUCLEOTIDE SEQUENCE</scope>
    <source>
        <strain evidence="13">B3-1481</strain>
    </source>
</reference>
<evidence type="ECO:0000256" key="10">
    <source>
        <dbReference type="PIRNR" id="PIRNR006268"/>
    </source>
</evidence>
<dbReference type="InterPro" id="IPR003374">
    <property type="entry name" value="ApbE-like_sf"/>
</dbReference>
<evidence type="ECO:0000256" key="2">
    <source>
        <dbReference type="ARBA" id="ARBA00016337"/>
    </source>
</evidence>
<dbReference type="EMBL" id="JADILW010000006">
    <property type="protein sequence ID" value="MBO8479555.1"/>
    <property type="molecule type" value="Genomic_DNA"/>
</dbReference>
<keyword evidence="7 10" id="KW-0460">Magnesium</keyword>
<dbReference type="GO" id="GO:0005886">
    <property type="term" value="C:plasma membrane"/>
    <property type="evidence" value="ECO:0007669"/>
    <property type="project" value="UniProtKB-SubCell"/>
</dbReference>
<keyword evidence="3 10" id="KW-0285">Flavoprotein</keyword>
<evidence type="ECO:0000256" key="5">
    <source>
        <dbReference type="ARBA" id="ARBA00022723"/>
    </source>
</evidence>
<keyword evidence="12" id="KW-0732">Signal</keyword>
<keyword evidence="12" id="KW-0472">Membrane</keyword>
<keyword evidence="5 10" id="KW-0479">Metal-binding</keyword>
<comment type="catalytic activity">
    <reaction evidence="9 10 12">
        <text>L-threonyl-[protein] + FAD = FMN-L-threonyl-[protein] + AMP + H(+)</text>
        <dbReference type="Rhea" id="RHEA:36847"/>
        <dbReference type="Rhea" id="RHEA-COMP:11060"/>
        <dbReference type="Rhea" id="RHEA-COMP:11061"/>
        <dbReference type="ChEBI" id="CHEBI:15378"/>
        <dbReference type="ChEBI" id="CHEBI:30013"/>
        <dbReference type="ChEBI" id="CHEBI:57692"/>
        <dbReference type="ChEBI" id="CHEBI:74257"/>
        <dbReference type="ChEBI" id="CHEBI:456215"/>
        <dbReference type="EC" id="2.7.1.180"/>
    </reaction>
</comment>
<evidence type="ECO:0000313" key="13">
    <source>
        <dbReference type="EMBL" id="MBO8479555.1"/>
    </source>
</evidence>
<keyword evidence="4 10" id="KW-0808">Transferase</keyword>
<evidence type="ECO:0000256" key="7">
    <source>
        <dbReference type="ARBA" id="ARBA00022842"/>
    </source>
</evidence>
<evidence type="ECO:0000256" key="11">
    <source>
        <dbReference type="PIRSR" id="PIRSR006268-2"/>
    </source>
</evidence>
<feature type="binding site" evidence="11">
    <location>
        <position position="152"/>
    </location>
    <ligand>
        <name>Mg(2+)</name>
        <dbReference type="ChEBI" id="CHEBI:18420"/>
    </ligand>
</feature>
<feature type="chain" id="PRO_5039754108" description="FAD:protein FMN transferase" evidence="12">
    <location>
        <begin position="21"/>
        <end position="315"/>
    </location>
</feature>
<gene>
    <name evidence="13" type="ORF">IAB76_00375</name>
</gene>
<feature type="binding site" evidence="11">
    <location>
        <position position="271"/>
    </location>
    <ligand>
        <name>Mg(2+)</name>
        <dbReference type="ChEBI" id="CHEBI:18420"/>
    </ligand>
</feature>
<feature type="signal peptide" evidence="12">
    <location>
        <begin position="1"/>
        <end position="20"/>
    </location>
</feature>
<name>A0A9D9NN45_9BACT</name>
<dbReference type="Gene3D" id="3.10.520.10">
    <property type="entry name" value="ApbE-like domains"/>
    <property type="match status" value="1"/>
</dbReference>
<evidence type="ECO:0000256" key="9">
    <source>
        <dbReference type="ARBA" id="ARBA00048540"/>
    </source>
</evidence>
<feature type="binding site" evidence="11">
    <location>
        <position position="275"/>
    </location>
    <ligand>
        <name>Mg(2+)</name>
        <dbReference type="ChEBI" id="CHEBI:18420"/>
    </ligand>
</feature>
<proteinExistence type="inferred from homology"/>
<keyword evidence="12" id="KW-1003">Cell membrane</keyword>
<protein>
    <recommendedName>
        <fullName evidence="2 10">FAD:protein FMN transferase</fullName>
        <ecNumber evidence="1 10">2.7.1.180</ecNumber>
    </recommendedName>
    <alternativeName>
        <fullName evidence="8 10">Flavin transferase</fullName>
    </alternativeName>
</protein>
<dbReference type="EC" id="2.7.1.180" evidence="1 10"/>
<keyword evidence="12" id="KW-0997">Cell inner membrane</keyword>
<keyword evidence="6 10" id="KW-0274">FAD</keyword>
<dbReference type="SUPFAM" id="SSF143631">
    <property type="entry name" value="ApbE-like"/>
    <property type="match status" value="1"/>
</dbReference>
<comment type="subcellular location">
    <subcellularLocation>
        <location evidence="12">Cell inner membrane</location>
        <topology evidence="12">Lipid-anchor</topology>
        <orientation evidence="12">Periplasmic side</orientation>
    </subcellularLocation>
</comment>
<dbReference type="PIRSF" id="PIRSF006268">
    <property type="entry name" value="ApbE"/>
    <property type="match status" value="1"/>
</dbReference>
<dbReference type="GO" id="GO:0046872">
    <property type="term" value="F:metal ion binding"/>
    <property type="evidence" value="ECO:0007669"/>
    <property type="project" value="UniProtKB-UniRule"/>
</dbReference>
<dbReference type="InterPro" id="IPR024932">
    <property type="entry name" value="ApbE"/>
</dbReference>
<dbReference type="Proteomes" id="UP000823769">
    <property type="component" value="Unassembled WGS sequence"/>
</dbReference>
<evidence type="ECO:0000256" key="6">
    <source>
        <dbReference type="ARBA" id="ARBA00022827"/>
    </source>
</evidence>
<dbReference type="PANTHER" id="PTHR30040:SF2">
    <property type="entry name" value="FAD:PROTEIN FMN TRANSFERASE"/>
    <property type="match status" value="1"/>
</dbReference>
<evidence type="ECO:0000313" key="14">
    <source>
        <dbReference type="Proteomes" id="UP000823769"/>
    </source>
</evidence>
<reference evidence="13" key="2">
    <citation type="journal article" date="2021" name="PeerJ">
        <title>Extensive microbial diversity within the chicken gut microbiome revealed by metagenomics and culture.</title>
        <authorList>
            <person name="Gilroy R."/>
            <person name="Ravi A."/>
            <person name="Getino M."/>
            <person name="Pursley I."/>
            <person name="Horton D.L."/>
            <person name="Alikhan N.F."/>
            <person name="Baker D."/>
            <person name="Gharbi K."/>
            <person name="Hall N."/>
            <person name="Watson M."/>
            <person name="Adriaenssens E.M."/>
            <person name="Foster-Nyarko E."/>
            <person name="Jarju S."/>
            <person name="Secka A."/>
            <person name="Antonio M."/>
            <person name="Oren A."/>
            <person name="Chaudhuri R.R."/>
            <person name="La Ragione R."/>
            <person name="Hildebrand F."/>
            <person name="Pallen M.J."/>
        </authorList>
    </citation>
    <scope>NUCLEOTIDE SEQUENCE</scope>
    <source>
        <strain evidence="13">B3-1481</strain>
    </source>
</reference>
<comment type="similarity">
    <text evidence="10 12">Belongs to the ApbE family.</text>
</comment>
<dbReference type="GO" id="GO:0016740">
    <property type="term" value="F:transferase activity"/>
    <property type="evidence" value="ECO:0007669"/>
    <property type="project" value="UniProtKB-UniRule"/>
</dbReference>
<keyword evidence="12" id="KW-0449">Lipoprotein</keyword>
<dbReference type="AlphaFoldDB" id="A0A9D9NN45"/>
<dbReference type="PROSITE" id="PS51257">
    <property type="entry name" value="PROKAR_LIPOPROTEIN"/>
    <property type="match status" value="1"/>
</dbReference>
<evidence type="ECO:0000256" key="12">
    <source>
        <dbReference type="RuleBase" id="RU363002"/>
    </source>
</evidence>
<dbReference type="Pfam" id="PF02424">
    <property type="entry name" value="ApbE"/>
    <property type="match status" value="1"/>
</dbReference>
<accession>A0A9D9NN45</accession>
<evidence type="ECO:0000256" key="8">
    <source>
        <dbReference type="ARBA" id="ARBA00031306"/>
    </source>
</evidence>
<evidence type="ECO:0000256" key="4">
    <source>
        <dbReference type="ARBA" id="ARBA00022679"/>
    </source>
</evidence>
<sequence length="315" mass="34483">MNLRKIFSILSLTLLLSACSGDRYVTFSGYAQGGTYNVKINMAGVRTPQDEIAATIDSLLTDIDFSISGYNHNSLLSRRNAGEDIVPDEHFAALLDISEKYKEMTDGAFDVYSGPLFDIWGFGFTADSLPSPEKIEQALRDSREGKTLNFNAIAQGYSCDVVARYLYSIGVQDMLVDIGEIYCDGLNPSGEGWRIGIDNPVDGNNSPGKDIRAIWSSEGRACGIVTSGNYRKFYIKDGRKYAHTIDPRTGYPVQHDLLSATIVAPTAAEADALATACMVMGPEKAREFIESRPDIEGYLITSEGVWASSGFRLEE</sequence>
<comment type="function">
    <text evidence="12">Flavin transferase that catalyzes the transfer of the FMN moiety of FAD and its covalent binding to the hydroxyl group of a threonine residue in a target flavoprotein.</text>
</comment>
<organism evidence="13 14">
    <name type="scientific">Candidatus Cryptobacteroides avistercoris</name>
    <dbReference type="NCBI Taxonomy" id="2840758"/>
    <lineage>
        <taxon>Bacteria</taxon>
        <taxon>Pseudomonadati</taxon>
        <taxon>Bacteroidota</taxon>
        <taxon>Bacteroidia</taxon>
        <taxon>Bacteroidales</taxon>
        <taxon>Candidatus Cryptobacteroides</taxon>
    </lineage>
</organism>
<evidence type="ECO:0000256" key="1">
    <source>
        <dbReference type="ARBA" id="ARBA00011955"/>
    </source>
</evidence>
<evidence type="ECO:0000256" key="3">
    <source>
        <dbReference type="ARBA" id="ARBA00022630"/>
    </source>
</evidence>